<dbReference type="PANTHER" id="PTHR11255:SF80">
    <property type="entry name" value="EYE-SPECIFIC DIACYLGLYCEROL KINASE"/>
    <property type="match status" value="1"/>
</dbReference>
<evidence type="ECO:0000256" key="1">
    <source>
        <dbReference type="ARBA" id="ARBA00022679"/>
    </source>
</evidence>
<dbReference type="SUPFAM" id="SSF111331">
    <property type="entry name" value="NAD kinase/diacylglycerol kinase-like"/>
    <property type="match status" value="1"/>
</dbReference>
<dbReference type="GO" id="GO:0004143">
    <property type="term" value="F:ATP-dependent diacylglycerol kinase activity"/>
    <property type="evidence" value="ECO:0007669"/>
    <property type="project" value="InterPro"/>
</dbReference>
<keyword evidence="4" id="KW-0067">ATP-binding</keyword>
<keyword evidence="7" id="KW-1185">Reference proteome</keyword>
<evidence type="ECO:0000259" key="5">
    <source>
        <dbReference type="SMART" id="SM00045"/>
    </source>
</evidence>
<organism evidence="6 7">
    <name type="scientific">Opisthorchis viverrini</name>
    <name type="common">Southeast Asian liver fluke</name>
    <dbReference type="NCBI Taxonomy" id="6198"/>
    <lineage>
        <taxon>Eukaryota</taxon>
        <taxon>Metazoa</taxon>
        <taxon>Spiralia</taxon>
        <taxon>Lophotrochozoa</taxon>
        <taxon>Platyhelminthes</taxon>
        <taxon>Trematoda</taxon>
        <taxon>Digenea</taxon>
        <taxon>Opisthorchiida</taxon>
        <taxon>Opisthorchiata</taxon>
        <taxon>Opisthorchiidae</taxon>
        <taxon>Opisthorchis</taxon>
    </lineage>
</organism>
<reference evidence="6 7" key="1">
    <citation type="submission" date="2015-03" db="EMBL/GenBank/DDBJ databases">
        <title>Draft genome of the nematode, Opisthorchis viverrini.</title>
        <authorList>
            <person name="Mitreva M."/>
        </authorList>
    </citation>
    <scope>NUCLEOTIDE SEQUENCE [LARGE SCALE GENOMIC DNA]</scope>
    <source>
        <strain evidence="6">Khon Kaen</strain>
    </source>
</reference>
<dbReference type="InterPro" id="IPR037607">
    <property type="entry name" value="DGK"/>
</dbReference>
<dbReference type="SMART" id="SM00045">
    <property type="entry name" value="DAGKa"/>
    <property type="match status" value="1"/>
</dbReference>
<dbReference type="InterPro" id="IPR016064">
    <property type="entry name" value="NAD/diacylglycerol_kinase_sf"/>
</dbReference>
<proteinExistence type="predicted"/>
<dbReference type="AlphaFoldDB" id="A0A1S8WJX2"/>
<keyword evidence="1" id="KW-0808">Transferase</keyword>
<evidence type="ECO:0000256" key="3">
    <source>
        <dbReference type="ARBA" id="ARBA00022777"/>
    </source>
</evidence>
<dbReference type="EMBL" id="KV906434">
    <property type="protein sequence ID" value="OON14752.1"/>
    <property type="molecule type" value="Genomic_DNA"/>
</dbReference>
<accession>A0A1S8WJX2</accession>
<evidence type="ECO:0000256" key="4">
    <source>
        <dbReference type="ARBA" id="ARBA00022840"/>
    </source>
</evidence>
<keyword evidence="2" id="KW-0547">Nucleotide-binding</keyword>
<dbReference type="Pfam" id="PF00609">
    <property type="entry name" value="DAGK_acc"/>
    <property type="match status" value="1"/>
</dbReference>
<gene>
    <name evidence="6" type="ORF">X801_09455</name>
</gene>
<evidence type="ECO:0000313" key="7">
    <source>
        <dbReference type="Proteomes" id="UP000243686"/>
    </source>
</evidence>
<keyword evidence="3 6" id="KW-0418">Kinase</keyword>
<name>A0A1S8WJX2_OPIVI</name>
<evidence type="ECO:0000256" key="2">
    <source>
        <dbReference type="ARBA" id="ARBA00022741"/>
    </source>
</evidence>
<dbReference type="GO" id="GO:0005524">
    <property type="term" value="F:ATP binding"/>
    <property type="evidence" value="ECO:0007669"/>
    <property type="project" value="UniProtKB-KW"/>
</dbReference>
<dbReference type="GO" id="GO:0007200">
    <property type="term" value="P:phospholipase C-activating G protein-coupled receptor signaling pathway"/>
    <property type="evidence" value="ECO:0007669"/>
    <property type="project" value="InterPro"/>
</dbReference>
<dbReference type="InterPro" id="IPR000756">
    <property type="entry name" value="Diacylglycerol_kin_accessory"/>
</dbReference>
<evidence type="ECO:0000313" key="6">
    <source>
        <dbReference type="EMBL" id="OON14752.1"/>
    </source>
</evidence>
<dbReference type="InterPro" id="IPR056383">
    <property type="entry name" value="DGKI-like_dom"/>
</dbReference>
<sequence length="274" mass="30099">MLFFAKCGEHRYLPIYQGTLPWGTVPLNAGFEPQQIDDGLLEVIGLSSNSLALLQVGGHGDRICQCRTVTLTTDKVIPMQMDGEPCRLLPSKIEIRCSHQALVVQKPGRHSGTLSRAHKNAIYILGFYSFCTLPNPTYFDELNTSSVFHLLNGFSDTSAYFGGQRTDQVRLNIFVISLRDYEYISEDALALRGAAIFYGCVSVSPQESLSSVRKSIVQLIGSGAAEASAGNKEESTPGFRLSDSWLFVDCKYGHWQLQTSITVGPKVAPATFPH</sequence>
<protein>
    <submittedName>
        <fullName evidence="6">Diacylglycerol kinase accessory domain protein</fullName>
    </submittedName>
</protein>
<dbReference type="Gene3D" id="2.60.200.40">
    <property type="match status" value="1"/>
</dbReference>
<dbReference type="GO" id="GO:0005886">
    <property type="term" value="C:plasma membrane"/>
    <property type="evidence" value="ECO:0007669"/>
    <property type="project" value="TreeGrafter"/>
</dbReference>
<feature type="domain" description="Diacylglycerol kinase accessory" evidence="5">
    <location>
        <begin position="1"/>
        <end position="85"/>
    </location>
</feature>
<dbReference type="PANTHER" id="PTHR11255">
    <property type="entry name" value="DIACYLGLYCEROL KINASE"/>
    <property type="match status" value="1"/>
</dbReference>
<dbReference type="Pfam" id="PF23578">
    <property type="entry name" value="DGKI"/>
    <property type="match status" value="1"/>
</dbReference>
<dbReference type="Proteomes" id="UP000243686">
    <property type="component" value="Unassembled WGS sequence"/>
</dbReference>